<dbReference type="Proteomes" id="UP000614287">
    <property type="component" value="Unassembled WGS sequence"/>
</dbReference>
<dbReference type="RefSeq" id="WP_189493544.1">
    <property type="nucleotide sequence ID" value="NZ_BMZG01000009.1"/>
</dbReference>
<dbReference type="CDD" id="cd07332">
    <property type="entry name" value="M48C_Oma1_like"/>
    <property type="match status" value="1"/>
</dbReference>
<dbReference type="PANTHER" id="PTHR22726">
    <property type="entry name" value="METALLOENDOPEPTIDASE OMA1"/>
    <property type="match status" value="1"/>
</dbReference>
<keyword evidence="8" id="KW-1133">Transmembrane helix</keyword>
<keyword evidence="3 6" id="KW-0378">Hydrolase</keyword>
<dbReference type="GO" id="GO:0016020">
    <property type="term" value="C:membrane"/>
    <property type="evidence" value="ECO:0007669"/>
    <property type="project" value="TreeGrafter"/>
</dbReference>
<organism evidence="11 12">
    <name type="scientific">Formosimonas limnophila</name>
    <dbReference type="NCBI Taxonomy" id="1384487"/>
    <lineage>
        <taxon>Bacteria</taxon>
        <taxon>Pseudomonadati</taxon>
        <taxon>Pseudomonadota</taxon>
        <taxon>Betaproteobacteria</taxon>
        <taxon>Burkholderiales</taxon>
        <taxon>Burkholderiaceae</taxon>
        <taxon>Formosimonas</taxon>
    </lineage>
</organism>
<evidence type="ECO:0000256" key="3">
    <source>
        <dbReference type="ARBA" id="ARBA00022801"/>
    </source>
</evidence>
<gene>
    <name evidence="11" type="ORF">GCM10009007_17110</name>
</gene>
<accession>A0A8J3G0M8</accession>
<keyword evidence="12" id="KW-1185">Reference proteome</keyword>
<evidence type="ECO:0000256" key="6">
    <source>
        <dbReference type="RuleBase" id="RU003983"/>
    </source>
</evidence>
<keyword evidence="4 6" id="KW-0862">Zinc</keyword>
<dbReference type="Pfam" id="PF01435">
    <property type="entry name" value="Peptidase_M48"/>
    <property type="match status" value="1"/>
</dbReference>
<evidence type="ECO:0000313" key="12">
    <source>
        <dbReference type="Proteomes" id="UP000614287"/>
    </source>
</evidence>
<keyword evidence="8" id="KW-0812">Transmembrane</keyword>
<evidence type="ECO:0000256" key="8">
    <source>
        <dbReference type="SAM" id="Phobius"/>
    </source>
</evidence>
<feature type="region of interest" description="Disordered" evidence="7">
    <location>
        <begin position="309"/>
        <end position="332"/>
    </location>
</feature>
<dbReference type="AlphaFoldDB" id="A0A8J3G0M8"/>
<keyword evidence="2" id="KW-0479">Metal-binding</keyword>
<evidence type="ECO:0000256" key="7">
    <source>
        <dbReference type="SAM" id="MobiDB-lite"/>
    </source>
</evidence>
<comment type="similarity">
    <text evidence="6">Belongs to the peptidase M48 family.</text>
</comment>
<evidence type="ECO:0000256" key="4">
    <source>
        <dbReference type="ARBA" id="ARBA00022833"/>
    </source>
</evidence>
<comment type="cofactor">
    <cofactor evidence="6">
        <name>Zn(2+)</name>
        <dbReference type="ChEBI" id="CHEBI:29105"/>
    </cofactor>
    <text evidence="6">Binds 1 zinc ion per subunit.</text>
</comment>
<dbReference type="GO" id="GO:0051603">
    <property type="term" value="P:proteolysis involved in protein catabolic process"/>
    <property type="evidence" value="ECO:0007669"/>
    <property type="project" value="TreeGrafter"/>
</dbReference>
<sequence>MARIDFYDGSSAHAHEARVFVQDGAIIIHANGHGYTIVASEVEPTLSTPNARRFIHLPHHMALEFHDNADAEHLLDELNAAHLKPMRWFDKHYRSWSFISSAFAVFVVLIAAIYLFVLPAASDAIAQRLPADSLNIMSQSVITELESSGYVKASTLSATRQAELLAKFNALKKPDTSVPFTLHFFSAPDIGPNAFALPSGDVVLLDELVNVANSDAQILGVLSHELGHVAHRHTMRNIVQSGIVSFAVSAWLDDYGNTLLNLGASTILSQKYSRDFEREADDYAIKMMKMNNLSPAELADLFVLMEKQQTESNSNTTESEESSIIDLLQSHPPTPERIATLRAAAQTK</sequence>
<keyword evidence="8" id="KW-0472">Membrane</keyword>
<dbReference type="Gene3D" id="3.30.2010.10">
    <property type="entry name" value="Metalloproteases ('zincins'), catalytic domain"/>
    <property type="match status" value="1"/>
</dbReference>
<evidence type="ECO:0000259" key="10">
    <source>
        <dbReference type="Pfam" id="PF23368"/>
    </source>
</evidence>
<reference evidence="11" key="1">
    <citation type="journal article" date="2014" name="Int. J. Syst. Evol. Microbiol.">
        <title>Complete genome sequence of Corynebacterium casei LMG S-19264T (=DSM 44701T), isolated from a smear-ripened cheese.</title>
        <authorList>
            <consortium name="US DOE Joint Genome Institute (JGI-PGF)"/>
            <person name="Walter F."/>
            <person name="Albersmeier A."/>
            <person name="Kalinowski J."/>
            <person name="Ruckert C."/>
        </authorList>
    </citation>
    <scope>NUCLEOTIDE SEQUENCE</scope>
    <source>
        <strain evidence="11">KCTC 32501</strain>
    </source>
</reference>
<evidence type="ECO:0000256" key="1">
    <source>
        <dbReference type="ARBA" id="ARBA00022670"/>
    </source>
</evidence>
<keyword evidence="5 6" id="KW-0482">Metalloprotease</keyword>
<proteinExistence type="inferred from homology"/>
<name>A0A8J3G0M8_9BURK</name>
<dbReference type="PANTHER" id="PTHR22726:SF1">
    <property type="entry name" value="METALLOENDOPEPTIDASE OMA1, MITOCHONDRIAL"/>
    <property type="match status" value="1"/>
</dbReference>
<reference evidence="11" key="2">
    <citation type="submission" date="2020-09" db="EMBL/GenBank/DDBJ databases">
        <authorList>
            <person name="Sun Q."/>
            <person name="Kim S."/>
        </authorList>
    </citation>
    <scope>NUCLEOTIDE SEQUENCE</scope>
    <source>
        <strain evidence="11">KCTC 32501</strain>
    </source>
</reference>
<dbReference type="GO" id="GO:0046872">
    <property type="term" value="F:metal ion binding"/>
    <property type="evidence" value="ECO:0007669"/>
    <property type="project" value="UniProtKB-KW"/>
</dbReference>
<comment type="caution">
    <text evidence="11">The sequence shown here is derived from an EMBL/GenBank/DDBJ whole genome shotgun (WGS) entry which is preliminary data.</text>
</comment>
<dbReference type="InterPro" id="IPR001915">
    <property type="entry name" value="Peptidase_M48"/>
</dbReference>
<dbReference type="Pfam" id="PF23368">
    <property type="entry name" value="DUF7092"/>
    <property type="match status" value="1"/>
</dbReference>
<feature type="domain" description="DUF7092" evidence="10">
    <location>
        <begin position="2"/>
        <end position="76"/>
    </location>
</feature>
<dbReference type="GO" id="GO:0004222">
    <property type="term" value="F:metalloendopeptidase activity"/>
    <property type="evidence" value="ECO:0007669"/>
    <property type="project" value="InterPro"/>
</dbReference>
<dbReference type="EMBL" id="BMZG01000009">
    <property type="protein sequence ID" value="GHA76702.1"/>
    <property type="molecule type" value="Genomic_DNA"/>
</dbReference>
<protein>
    <submittedName>
        <fullName evidence="11">Peptidase M48</fullName>
    </submittedName>
</protein>
<feature type="transmembrane region" description="Helical" evidence="8">
    <location>
        <begin position="96"/>
        <end position="117"/>
    </location>
</feature>
<feature type="domain" description="Peptidase M48" evidence="9">
    <location>
        <begin position="177"/>
        <end position="344"/>
    </location>
</feature>
<evidence type="ECO:0000256" key="2">
    <source>
        <dbReference type="ARBA" id="ARBA00022723"/>
    </source>
</evidence>
<evidence type="ECO:0000313" key="11">
    <source>
        <dbReference type="EMBL" id="GHA76702.1"/>
    </source>
</evidence>
<evidence type="ECO:0000256" key="5">
    <source>
        <dbReference type="ARBA" id="ARBA00023049"/>
    </source>
</evidence>
<evidence type="ECO:0000259" key="9">
    <source>
        <dbReference type="Pfam" id="PF01435"/>
    </source>
</evidence>
<keyword evidence="1 6" id="KW-0645">Protease</keyword>
<dbReference type="InterPro" id="IPR055518">
    <property type="entry name" value="DUF7092"/>
</dbReference>
<dbReference type="InterPro" id="IPR051156">
    <property type="entry name" value="Mito/Outer_Membr_Metalloprot"/>
</dbReference>